<evidence type="ECO:0000256" key="11">
    <source>
        <dbReference type="ARBA" id="ARBA00035964"/>
    </source>
</evidence>
<dbReference type="GO" id="GO:0005789">
    <property type="term" value="C:endoplasmic reticulum membrane"/>
    <property type="evidence" value="ECO:0007669"/>
    <property type="project" value="UniProtKB-SubCell"/>
</dbReference>
<feature type="transmembrane region" description="Helical" evidence="19">
    <location>
        <begin position="218"/>
        <end position="236"/>
    </location>
</feature>
<evidence type="ECO:0000256" key="12">
    <source>
        <dbReference type="ARBA" id="ARBA00036730"/>
    </source>
</evidence>
<comment type="catalytic activity">
    <reaction evidence="15">
        <text>a 1-acyl-sn-glycero-3-phospho-(1D-myo-inositol) + (5Z,8Z,11Z,14Z)-eicosatetraenoyl-CoA = a 1-acyl-2-(5Z,8Z,11Z,14Z-eicosatetraenoyl)-sn-glycero-3-phospho-(1D-myo-inositol) + CoA</text>
        <dbReference type="Rhea" id="RHEA:37015"/>
        <dbReference type="ChEBI" id="CHEBI:57287"/>
        <dbReference type="ChEBI" id="CHEBI:57368"/>
        <dbReference type="ChEBI" id="CHEBI:64771"/>
        <dbReference type="ChEBI" id="CHEBI:75243"/>
    </reaction>
    <physiologicalReaction direction="left-to-right" evidence="15">
        <dbReference type="Rhea" id="RHEA:37016"/>
    </physiologicalReaction>
</comment>
<comment type="catalytic activity">
    <reaction evidence="11">
        <text>(5Z,8Z,11Z,14Z)-eicosatetraenoyl-CoA + 1-hexadecanoyl-sn-glycero-3-phosphocholine = 1-hexadecanoyl-2-(5Z,8Z,11Z,14Z-eicosatetraenoyl)-sn-glycero-3-phosphocholine + CoA</text>
        <dbReference type="Rhea" id="RHEA:35999"/>
        <dbReference type="ChEBI" id="CHEBI:57287"/>
        <dbReference type="ChEBI" id="CHEBI:57368"/>
        <dbReference type="ChEBI" id="CHEBI:72998"/>
        <dbReference type="ChEBI" id="CHEBI:73003"/>
    </reaction>
    <physiologicalReaction direction="left-to-right" evidence="11">
        <dbReference type="Rhea" id="RHEA:36000"/>
    </physiologicalReaction>
</comment>
<evidence type="ECO:0000256" key="14">
    <source>
        <dbReference type="ARBA" id="ARBA00041667"/>
    </source>
</evidence>
<dbReference type="STRING" id="240159.A0A4U5V2Z2"/>
<evidence type="ECO:0000256" key="2">
    <source>
        <dbReference type="ARBA" id="ARBA00005074"/>
    </source>
</evidence>
<dbReference type="GO" id="GO:0030258">
    <property type="term" value="P:lipid modification"/>
    <property type="evidence" value="ECO:0007669"/>
    <property type="project" value="TreeGrafter"/>
</dbReference>
<dbReference type="InterPro" id="IPR004299">
    <property type="entry name" value="MBOAT_fam"/>
</dbReference>
<evidence type="ECO:0000256" key="19">
    <source>
        <dbReference type="SAM" id="Phobius"/>
    </source>
</evidence>
<dbReference type="GO" id="GO:0006661">
    <property type="term" value="P:phosphatidylinositol biosynthetic process"/>
    <property type="evidence" value="ECO:0007669"/>
    <property type="project" value="TreeGrafter"/>
</dbReference>
<keyword evidence="21" id="KW-1185">Reference proteome</keyword>
<evidence type="ECO:0000313" key="20">
    <source>
        <dbReference type="EMBL" id="TKS82154.1"/>
    </source>
</evidence>
<evidence type="ECO:0000256" key="1">
    <source>
        <dbReference type="ARBA" id="ARBA00004477"/>
    </source>
</evidence>
<comment type="pathway">
    <text evidence="10">Phospholipid metabolism.</text>
</comment>
<feature type="transmembrane region" description="Helical" evidence="19">
    <location>
        <begin position="97"/>
        <end position="115"/>
    </location>
</feature>
<keyword evidence="7 19" id="KW-1133">Transmembrane helix</keyword>
<keyword evidence="4 20" id="KW-0808">Transferase</keyword>
<organism evidence="20 21">
    <name type="scientific">Collichthys lucidus</name>
    <name type="common">Big head croaker</name>
    <name type="synonym">Sciaena lucida</name>
    <dbReference type="NCBI Taxonomy" id="240159"/>
    <lineage>
        <taxon>Eukaryota</taxon>
        <taxon>Metazoa</taxon>
        <taxon>Chordata</taxon>
        <taxon>Craniata</taxon>
        <taxon>Vertebrata</taxon>
        <taxon>Euteleostomi</taxon>
        <taxon>Actinopterygii</taxon>
        <taxon>Neopterygii</taxon>
        <taxon>Teleostei</taxon>
        <taxon>Neoteleostei</taxon>
        <taxon>Acanthomorphata</taxon>
        <taxon>Eupercaria</taxon>
        <taxon>Sciaenidae</taxon>
        <taxon>Collichthys</taxon>
    </lineage>
</organism>
<evidence type="ECO:0000256" key="3">
    <source>
        <dbReference type="ARBA" id="ARBA00010323"/>
    </source>
</evidence>
<dbReference type="GO" id="GO:0071617">
    <property type="term" value="F:lysophospholipid acyltransferase activity"/>
    <property type="evidence" value="ECO:0007669"/>
    <property type="project" value="TreeGrafter"/>
</dbReference>
<evidence type="ECO:0000256" key="16">
    <source>
        <dbReference type="ARBA" id="ARBA00049362"/>
    </source>
</evidence>
<comment type="similarity">
    <text evidence="3">Belongs to the membrane-bound acyltransferase family.</text>
</comment>
<evidence type="ECO:0000256" key="8">
    <source>
        <dbReference type="ARBA" id="ARBA00023136"/>
    </source>
</evidence>
<dbReference type="AlphaFoldDB" id="A0A4U5V2Z2"/>
<dbReference type="PANTHER" id="PTHR13906:SF16">
    <property type="entry name" value="LYSOPHOSPHOLIPID ACYLTRANSFERASE 7"/>
    <property type="match status" value="1"/>
</dbReference>
<dbReference type="PANTHER" id="PTHR13906">
    <property type="entry name" value="PORCUPINE"/>
    <property type="match status" value="1"/>
</dbReference>
<sequence>MYPGGNCLGLKSVTWKDRSEAMSPDELVYLGILAATIPVGFLFRYLSPPVKQGASLLLGLSIAIATCHIHTLHSLVTVIGTWIIIKSSWRHAPALSLSWTFLYLLFFRLVTWFGLPPPTPFANAVQLLLTLKMVSLANEVQSFHTEKKKEVSSFAKSPVIGGLSQEPSLYDILSYSYCYIGIMTGPFFRFQTYIDWLRQPSPQALPGWVPCLQRLKLVPVYGALFLAVNSFFPLAYVRTPEFLDENFFFRLVYMIAVFFVFRMRFFAAWCGAEAGCISAGLGCYPEKALSKPGGGPTVNYSPDPASEEKYDFRTIQNIDCYNTDFCVKVRHGMRYWNMTVQWWLHHYIYPNSPFKSYTLRAGWTMFISAYWHGIHAGYYLSFLTIPLCIAAESAMEASVRAKLGPPRAEHLRLDSLVLEDEGLRLHVHGLRAAEGLRHHQLLDVHLLHHARHRRLLHRRWQGAGWEKGREERGEGGEKRGSEGRKCERGKNRLNGGREKNFLGDMRGKLIQDQNTTTFIFLATNFLWENVRVQLD</sequence>
<feature type="region of interest" description="Disordered" evidence="18">
    <location>
        <begin position="466"/>
        <end position="499"/>
    </location>
</feature>
<accession>A0A4U5V2Z2</accession>
<dbReference type="InterPro" id="IPR049941">
    <property type="entry name" value="LPLAT_7/PORCN-like"/>
</dbReference>
<dbReference type="OrthoDB" id="7663182at2759"/>
<keyword evidence="6" id="KW-0256">Endoplasmic reticulum</keyword>
<evidence type="ECO:0000256" key="10">
    <source>
        <dbReference type="ARBA" id="ARBA00025707"/>
    </source>
</evidence>
<comment type="subcellular location">
    <subcellularLocation>
        <location evidence="1">Endoplasmic reticulum membrane</location>
        <topology evidence="1">Multi-pass membrane protein</topology>
    </subcellularLocation>
</comment>
<name>A0A4U5V2Z2_COLLU</name>
<keyword evidence="9 20" id="KW-0012">Acyltransferase</keyword>
<comment type="catalytic activity">
    <reaction evidence="16">
        <text>1-octadecanoyl-sn-glycero-3-phospho-(1D-myo-inositol) + (5Z,8Z,11Z,14Z)-eicosatetraenoyl-CoA = 1-octadecanoyl-2-(5Z,8Z,11Z,14Z-eicosatetraenoyl)-sn-glycero-3-phospho-(1D-myo-inositol) + CoA</text>
        <dbReference type="Rhea" id="RHEA:36835"/>
        <dbReference type="ChEBI" id="CHEBI:57287"/>
        <dbReference type="ChEBI" id="CHEBI:57368"/>
        <dbReference type="ChEBI" id="CHEBI:74243"/>
        <dbReference type="ChEBI" id="CHEBI:133606"/>
    </reaction>
    <physiologicalReaction direction="left-to-right" evidence="16">
        <dbReference type="Rhea" id="RHEA:36836"/>
    </physiologicalReaction>
</comment>
<keyword evidence="5 19" id="KW-0812">Transmembrane</keyword>
<dbReference type="GO" id="GO:0044233">
    <property type="term" value="C:mitochondria-associated endoplasmic reticulum membrane contact site"/>
    <property type="evidence" value="ECO:0007669"/>
    <property type="project" value="TreeGrafter"/>
</dbReference>
<evidence type="ECO:0000313" key="21">
    <source>
        <dbReference type="Proteomes" id="UP000298787"/>
    </source>
</evidence>
<evidence type="ECO:0000256" key="7">
    <source>
        <dbReference type="ARBA" id="ARBA00022989"/>
    </source>
</evidence>
<evidence type="ECO:0000256" key="17">
    <source>
        <dbReference type="ARBA" id="ARBA00093678"/>
    </source>
</evidence>
<evidence type="ECO:0000256" key="5">
    <source>
        <dbReference type="ARBA" id="ARBA00022692"/>
    </source>
</evidence>
<feature type="transmembrane region" description="Helical" evidence="19">
    <location>
        <begin position="27"/>
        <end position="46"/>
    </location>
</feature>
<evidence type="ECO:0000256" key="15">
    <source>
        <dbReference type="ARBA" id="ARBA00049211"/>
    </source>
</evidence>
<dbReference type="Proteomes" id="UP000298787">
    <property type="component" value="Chromosome 14"/>
</dbReference>
<gene>
    <name evidence="20" type="ORF">D9C73_016263</name>
</gene>
<dbReference type="Pfam" id="PF03062">
    <property type="entry name" value="MBOAT"/>
    <property type="match status" value="1"/>
</dbReference>
<proteinExistence type="inferred from homology"/>
<feature type="transmembrane region" description="Helical" evidence="19">
    <location>
        <begin position="248"/>
        <end position="269"/>
    </location>
</feature>
<evidence type="ECO:0000256" key="4">
    <source>
        <dbReference type="ARBA" id="ARBA00022679"/>
    </source>
</evidence>
<protein>
    <recommendedName>
        <fullName evidence="14">Leukocyte receptor cluster member 4</fullName>
    </recommendedName>
    <alternativeName>
        <fullName evidence="17">Lysophospholipid acyltransferase 7</fullName>
    </alternativeName>
    <alternativeName>
        <fullName evidence="13">Membrane-bound O-acyltransferase domain-containing protein 7</fullName>
    </alternativeName>
</protein>
<keyword evidence="8 19" id="KW-0472">Membrane</keyword>
<reference evidence="20 21" key="1">
    <citation type="submission" date="2019-01" db="EMBL/GenBank/DDBJ databases">
        <title>Genome Assembly of Collichthys lucidus.</title>
        <authorList>
            <person name="Cai M."/>
            <person name="Xiao S."/>
        </authorList>
    </citation>
    <scope>NUCLEOTIDE SEQUENCE [LARGE SCALE GENOMIC DNA]</scope>
    <source>
        <strain evidence="20">JT15FE1705JMU</strain>
        <tissue evidence="20">Muscle</tissue>
    </source>
</reference>
<dbReference type="EMBL" id="CM014091">
    <property type="protein sequence ID" value="TKS82154.1"/>
    <property type="molecule type" value="Genomic_DNA"/>
</dbReference>
<feature type="transmembrane region" description="Helical" evidence="19">
    <location>
        <begin position="58"/>
        <end position="85"/>
    </location>
</feature>
<evidence type="ECO:0000256" key="9">
    <source>
        <dbReference type="ARBA" id="ARBA00023315"/>
    </source>
</evidence>
<comment type="pathway">
    <text evidence="2">Lipid metabolism; phospholipid metabolism.</text>
</comment>
<evidence type="ECO:0000256" key="13">
    <source>
        <dbReference type="ARBA" id="ARBA00041626"/>
    </source>
</evidence>
<comment type="catalytic activity">
    <reaction evidence="12">
        <text>a 1-acyl-sn-glycero-3-phospho-(1D-myo-inositol) + an acyl-CoA = a 1,2-diacyl-sn-glycero-3-phospho-(1D-myo-inositol) + CoA</text>
        <dbReference type="Rhea" id="RHEA:33195"/>
        <dbReference type="ChEBI" id="CHEBI:57287"/>
        <dbReference type="ChEBI" id="CHEBI:57880"/>
        <dbReference type="ChEBI" id="CHEBI:58342"/>
        <dbReference type="ChEBI" id="CHEBI:64771"/>
    </reaction>
    <physiologicalReaction direction="left-to-right" evidence="12">
        <dbReference type="Rhea" id="RHEA:33196"/>
    </physiologicalReaction>
</comment>
<evidence type="ECO:0000256" key="6">
    <source>
        <dbReference type="ARBA" id="ARBA00022824"/>
    </source>
</evidence>
<evidence type="ECO:0000256" key="18">
    <source>
        <dbReference type="SAM" id="MobiDB-lite"/>
    </source>
</evidence>